<evidence type="ECO:0000259" key="7">
    <source>
        <dbReference type="Pfam" id="PF02016"/>
    </source>
</evidence>
<dbReference type="InterPro" id="IPR027461">
    <property type="entry name" value="Carboxypeptidase_A_C_sf"/>
</dbReference>
<dbReference type="InterPro" id="IPR040449">
    <property type="entry name" value="Peptidase_S66_N"/>
</dbReference>
<accession>A0A7X1C7T6</accession>
<dbReference type="GO" id="GO:0008236">
    <property type="term" value="F:serine-type peptidase activity"/>
    <property type="evidence" value="ECO:0007669"/>
    <property type="project" value="UniProtKB-KW"/>
</dbReference>
<dbReference type="PIRSF" id="PIRSF028757">
    <property type="entry name" value="LD-carboxypeptidase"/>
    <property type="match status" value="1"/>
</dbReference>
<evidence type="ECO:0000256" key="5">
    <source>
        <dbReference type="ARBA" id="ARBA00022825"/>
    </source>
</evidence>
<keyword evidence="2 9" id="KW-0121">Carboxypeptidase</keyword>
<dbReference type="PANTHER" id="PTHR30237">
    <property type="entry name" value="MURAMOYLTETRAPEPTIDE CARBOXYPEPTIDASE"/>
    <property type="match status" value="1"/>
</dbReference>
<comment type="similarity">
    <text evidence="1">Belongs to the peptidase S66 family.</text>
</comment>
<feature type="domain" description="LD-carboxypeptidase C-terminal" evidence="8">
    <location>
        <begin position="171"/>
        <end position="283"/>
    </location>
</feature>
<evidence type="ECO:0000313" key="10">
    <source>
        <dbReference type="Proteomes" id="UP000561617"/>
    </source>
</evidence>
<dbReference type="SUPFAM" id="SSF52317">
    <property type="entry name" value="Class I glutamine amidotransferase-like"/>
    <property type="match status" value="1"/>
</dbReference>
<feature type="domain" description="LD-carboxypeptidase N-terminal" evidence="7">
    <location>
        <begin position="8"/>
        <end position="125"/>
    </location>
</feature>
<dbReference type="AlphaFoldDB" id="A0A7X1C7T6"/>
<name>A0A7X1C7T6_9LIST</name>
<dbReference type="RefSeq" id="WP_185380437.1">
    <property type="nucleotide sequence ID" value="NZ_JAASTW010000001.1"/>
</dbReference>
<sequence length="291" mass="32390">MLKTGDSIGIICCSDGRRVADKERITDLVRILDAELELKTLFAKTIFQMDDSPYSGTAEERATELMRLYTNPEIKAIFDISGGDAANQILPYLDFDIIRESGKPFIGYSDLTVILNAIYTKTKQMGYNYLLLNLVGSESVLQLEQFRQVFFENRLMITGESITNFEWSHAEVIGGNIRCFLKLAGTEFMPDFSGKLILLESLGGREAKIASYLAQLEQLGAFSKCSGLIIGEYSEAEKNGEYGKIGHLYQELGLKYKLPIFRTAEIGHSAAAKPCLIGAKVNVSRETLTNF</sequence>
<evidence type="ECO:0000256" key="6">
    <source>
        <dbReference type="PIRSR" id="PIRSR028757-1"/>
    </source>
</evidence>
<evidence type="ECO:0000259" key="8">
    <source>
        <dbReference type="Pfam" id="PF17676"/>
    </source>
</evidence>
<dbReference type="EMBL" id="JAASTW010000001">
    <property type="protein sequence ID" value="MBC1487578.1"/>
    <property type="molecule type" value="Genomic_DNA"/>
</dbReference>
<evidence type="ECO:0000256" key="2">
    <source>
        <dbReference type="ARBA" id="ARBA00022645"/>
    </source>
</evidence>
<dbReference type="Pfam" id="PF02016">
    <property type="entry name" value="Peptidase_S66"/>
    <property type="match status" value="1"/>
</dbReference>
<keyword evidence="4" id="KW-0378">Hydrolase</keyword>
<dbReference type="Pfam" id="PF17676">
    <property type="entry name" value="Peptidase_S66C"/>
    <property type="match status" value="1"/>
</dbReference>
<feature type="active site" description="Nucleophile" evidence="6">
    <location>
        <position position="109"/>
    </location>
</feature>
<dbReference type="GO" id="GO:0004180">
    <property type="term" value="F:carboxypeptidase activity"/>
    <property type="evidence" value="ECO:0007669"/>
    <property type="project" value="UniProtKB-KW"/>
</dbReference>
<reference evidence="9 10" key="1">
    <citation type="submission" date="2020-03" db="EMBL/GenBank/DDBJ databases">
        <title>Soil Listeria distribution.</title>
        <authorList>
            <person name="Liao J."/>
            <person name="Wiedmann M."/>
        </authorList>
    </citation>
    <scope>NUCLEOTIDE SEQUENCE [LARGE SCALE GENOMIC DNA]</scope>
    <source>
        <strain evidence="9 10">FSL L7-1554</strain>
    </source>
</reference>
<dbReference type="InterPro" id="IPR029062">
    <property type="entry name" value="Class_I_gatase-like"/>
</dbReference>
<feature type="active site" description="Charge relay system" evidence="6">
    <location>
        <position position="200"/>
    </location>
</feature>
<gene>
    <name evidence="9" type="ORF">HCJ38_00860</name>
</gene>
<dbReference type="CDD" id="cd07062">
    <property type="entry name" value="Peptidase_S66_mccF_like"/>
    <property type="match status" value="1"/>
</dbReference>
<dbReference type="Gene3D" id="3.40.50.10740">
    <property type="entry name" value="Class I glutamine amidotransferase-like"/>
    <property type="match status" value="1"/>
</dbReference>
<comment type="caution">
    <text evidence="9">The sequence shown here is derived from an EMBL/GenBank/DDBJ whole genome shotgun (WGS) entry which is preliminary data.</text>
</comment>
<proteinExistence type="inferred from homology"/>
<dbReference type="InterPro" id="IPR003507">
    <property type="entry name" value="S66_fam"/>
</dbReference>
<dbReference type="SUPFAM" id="SSF141986">
    <property type="entry name" value="LD-carboxypeptidase A C-terminal domain-like"/>
    <property type="match status" value="1"/>
</dbReference>
<evidence type="ECO:0000313" key="9">
    <source>
        <dbReference type="EMBL" id="MBC1487578.1"/>
    </source>
</evidence>
<feature type="active site" description="Charge relay system" evidence="6">
    <location>
        <position position="268"/>
    </location>
</feature>
<evidence type="ECO:0000256" key="4">
    <source>
        <dbReference type="ARBA" id="ARBA00022801"/>
    </source>
</evidence>
<organism evidence="9 10">
    <name type="scientific">Listeria immobilis</name>
    <dbReference type="NCBI Taxonomy" id="2713502"/>
    <lineage>
        <taxon>Bacteria</taxon>
        <taxon>Bacillati</taxon>
        <taxon>Bacillota</taxon>
        <taxon>Bacilli</taxon>
        <taxon>Bacillales</taxon>
        <taxon>Listeriaceae</taxon>
        <taxon>Listeria</taxon>
    </lineage>
</organism>
<evidence type="ECO:0000256" key="3">
    <source>
        <dbReference type="ARBA" id="ARBA00022670"/>
    </source>
</evidence>
<keyword evidence="3" id="KW-0645">Protease</keyword>
<protein>
    <submittedName>
        <fullName evidence="9">LD-carboxypeptidase</fullName>
    </submittedName>
</protein>
<dbReference type="Proteomes" id="UP000561617">
    <property type="component" value="Unassembled WGS sequence"/>
</dbReference>
<dbReference type="InterPro" id="IPR040921">
    <property type="entry name" value="Peptidase_S66C"/>
</dbReference>
<keyword evidence="5" id="KW-0720">Serine protease</keyword>
<dbReference type="Gene3D" id="3.50.30.60">
    <property type="entry name" value="LD-carboxypeptidase A C-terminal domain-like"/>
    <property type="match status" value="1"/>
</dbReference>
<dbReference type="InterPro" id="IPR027478">
    <property type="entry name" value="LdcA_N"/>
</dbReference>
<dbReference type="GO" id="GO:0006508">
    <property type="term" value="P:proteolysis"/>
    <property type="evidence" value="ECO:0007669"/>
    <property type="project" value="UniProtKB-KW"/>
</dbReference>
<dbReference type="PANTHER" id="PTHR30237:SF2">
    <property type="entry name" value="MUREIN TETRAPEPTIDE CARBOXYPEPTIDASE"/>
    <property type="match status" value="1"/>
</dbReference>
<evidence type="ECO:0000256" key="1">
    <source>
        <dbReference type="ARBA" id="ARBA00010233"/>
    </source>
</evidence>